<dbReference type="EMBL" id="QWEG01000012">
    <property type="protein sequence ID" value="RHW36021.1"/>
    <property type="molecule type" value="Genomic_DNA"/>
</dbReference>
<keyword evidence="1" id="KW-1133">Transmembrane helix</keyword>
<keyword evidence="3" id="KW-1185">Reference proteome</keyword>
<evidence type="ECO:0000313" key="2">
    <source>
        <dbReference type="EMBL" id="RHW36021.1"/>
    </source>
</evidence>
<dbReference type="Proteomes" id="UP000284416">
    <property type="component" value="Unassembled WGS sequence"/>
</dbReference>
<protein>
    <submittedName>
        <fullName evidence="2">Uncharacterized protein</fullName>
    </submittedName>
</protein>
<dbReference type="AlphaFoldDB" id="A0A417YQK0"/>
<evidence type="ECO:0000313" key="3">
    <source>
        <dbReference type="Proteomes" id="UP000284416"/>
    </source>
</evidence>
<keyword evidence="1" id="KW-0472">Membrane</keyword>
<dbReference type="OrthoDB" id="9797274at2"/>
<accession>A0A417YQK0</accession>
<sequence length="96" mass="10982">MAKRRKKKEQVSWEGLLIVGILYFVWNPIYQSTGSGYIAVGVSIFVGALILCTYLLILRAINCKRNERLKDSGILAVDKMTGEQFERYLSQVYKSM</sequence>
<keyword evidence="1" id="KW-0812">Transmembrane</keyword>
<evidence type="ECO:0000256" key="1">
    <source>
        <dbReference type="SAM" id="Phobius"/>
    </source>
</evidence>
<comment type="caution">
    <text evidence="2">The sequence shown here is derived from an EMBL/GenBank/DDBJ whole genome shotgun (WGS) entry which is preliminary data.</text>
</comment>
<reference evidence="2 3" key="1">
    <citation type="journal article" date="2017" name="Int. J. Syst. Evol. Microbiol.">
        <title>Bacillus notoginsengisoli sp. nov., a novel bacterium isolated from the rhizosphere of Panax notoginseng.</title>
        <authorList>
            <person name="Zhang M.Y."/>
            <person name="Cheng J."/>
            <person name="Cai Y."/>
            <person name="Zhang T.Y."/>
            <person name="Wu Y.Y."/>
            <person name="Manikprabhu D."/>
            <person name="Li W.J."/>
            <person name="Zhang Y.X."/>
        </authorList>
    </citation>
    <scope>NUCLEOTIDE SEQUENCE [LARGE SCALE GENOMIC DNA]</scope>
    <source>
        <strain evidence="2 3">JCM 30743</strain>
    </source>
</reference>
<gene>
    <name evidence="2" type="ORF">D1B31_18205</name>
</gene>
<feature type="transmembrane region" description="Helical" evidence="1">
    <location>
        <begin position="12"/>
        <end position="30"/>
    </location>
</feature>
<organism evidence="2 3">
    <name type="scientific">Neobacillus notoginsengisoli</name>
    <dbReference type="NCBI Taxonomy" id="1578198"/>
    <lineage>
        <taxon>Bacteria</taxon>
        <taxon>Bacillati</taxon>
        <taxon>Bacillota</taxon>
        <taxon>Bacilli</taxon>
        <taxon>Bacillales</taxon>
        <taxon>Bacillaceae</taxon>
        <taxon>Neobacillus</taxon>
    </lineage>
</organism>
<feature type="transmembrane region" description="Helical" evidence="1">
    <location>
        <begin position="36"/>
        <end position="58"/>
    </location>
</feature>
<name>A0A417YQK0_9BACI</name>
<dbReference type="RefSeq" id="WP_118923080.1">
    <property type="nucleotide sequence ID" value="NZ_QWEG01000012.1"/>
</dbReference>
<proteinExistence type="predicted"/>